<comment type="function">
    <text evidence="2">Antitoxin component of a type II toxin-antitoxin (TA) system.</text>
</comment>
<dbReference type="NCBIfam" id="TIGR01552">
    <property type="entry name" value="phd_fam"/>
    <property type="match status" value="1"/>
</dbReference>
<dbReference type="PANTHER" id="PTHR35377">
    <property type="entry name" value="ANTITOXIN VAPB49-RELATED-RELATED"/>
    <property type="match status" value="1"/>
</dbReference>
<dbReference type="Gene3D" id="3.40.1620.10">
    <property type="entry name" value="YefM-like domain"/>
    <property type="match status" value="1"/>
</dbReference>
<dbReference type="Proteomes" id="UP000318509">
    <property type="component" value="Unassembled WGS sequence"/>
</dbReference>
<dbReference type="InterPro" id="IPR051416">
    <property type="entry name" value="phD-YefM_TA_antitoxins"/>
</dbReference>
<evidence type="ECO:0000313" key="4">
    <source>
        <dbReference type="Proteomes" id="UP000318509"/>
    </source>
</evidence>
<sequence>MKTIPQRELRNRISAVLRRVESGEIVRITVNGRPVADLVPIGGAHRTFVPREEISQLLARAPLDPTFRRDINAAAGATIDDL</sequence>
<dbReference type="AlphaFoldDB" id="A0A537JVK0"/>
<dbReference type="InterPro" id="IPR036165">
    <property type="entry name" value="YefM-like_sf"/>
</dbReference>
<dbReference type="PANTHER" id="PTHR35377:SF5">
    <property type="entry name" value="ANTITOXIN VAPB46"/>
    <property type="match status" value="1"/>
</dbReference>
<accession>A0A537JVK0</accession>
<dbReference type="SUPFAM" id="SSF143120">
    <property type="entry name" value="YefM-like"/>
    <property type="match status" value="1"/>
</dbReference>
<evidence type="ECO:0000256" key="2">
    <source>
        <dbReference type="RuleBase" id="RU362080"/>
    </source>
</evidence>
<comment type="caution">
    <text evidence="3">The sequence shown here is derived from an EMBL/GenBank/DDBJ whole genome shotgun (WGS) entry which is preliminary data.</text>
</comment>
<name>A0A537JVK0_9BACT</name>
<gene>
    <name evidence="3" type="ORF">E6H00_15190</name>
</gene>
<dbReference type="InterPro" id="IPR006442">
    <property type="entry name" value="Antitoxin_Phd/YefM"/>
</dbReference>
<organism evidence="3 4">
    <name type="scientific">Candidatus Segetimicrobium genomatis</name>
    <dbReference type="NCBI Taxonomy" id="2569760"/>
    <lineage>
        <taxon>Bacteria</taxon>
        <taxon>Bacillati</taxon>
        <taxon>Candidatus Sysuimicrobiota</taxon>
        <taxon>Candidatus Sysuimicrobiia</taxon>
        <taxon>Candidatus Sysuimicrobiales</taxon>
        <taxon>Candidatus Segetimicrobiaceae</taxon>
        <taxon>Candidatus Segetimicrobium</taxon>
    </lineage>
</organism>
<comment type="similarity">
    <text evidence="1 2">Belongs to the phD/YefM antitoxin family.</text>
</comment>
<evidence type="ECO:0000313" key="3">
    <source>
        <dbReference type="EMBL" id="TMI87569.1"/>
    </source>
</evidence>
<dbReference type="GO" id="GO:0097351">
    <property type="term" value="F:toxin sequestering activity"/>
    <property type="evidence" value="ECO:0007669"/>
    <property type="project" value="TreeGrafter"/>
</dbReference>
<protein>
    <recommendedName>
        <fullName evidence="2">Antitoxin</fullName>
    </recommendedName>
</protein>
<evidence type="ECO:0000256" key="1">
    <source>
        <dbReference type="ARBA" id="ARBA00009981"/>
    </source>
</evidence>
<proteinExistence type="inferred from homology"/>
<dbReference type="Pfam" id="PF02604">
    <property type="entry name" value="PhdYeFM_antitox"/>
    <property type="match status" value="1"/>
</dbReference>
<reference evidence="3 4" key="1">
    <citation type="journal article" date="2019" name="Nat. Microbiol.">
        <title>Mediterranean grassland soil C-N compound turnover is dependent on rainfall and depth, and is mediated by genomically divergent microorganisms.</title>
        <authorList>
            <person name="Diamond S."/>
            <person name="Andeer P.F."/>
            <person name="Li Z."/>
            <person name="Crits-Christoph A."/>
            <person name="Burstein D."/>
            <person name="Anantharaman K."/>
            <person name="Lane K.R."/>
            <person name="Thomas B.C."/>
            <person name="Pan C."/>
            <person name="Northen T.R."/>
            <person name="Banfield J.F."/>
        </authorList>
    </citation>
    <scope>NUCLEOTIDE SEQUENCE [LARGE SCALE GENOMIC DNA]</scope>
    <source>
        <strain evidence="3">NP_3</strain>
    </source>
</reference>
<dbReference type="EMBL" id="VBAK01000154">
    <property type="protein sequence ID" value="TMI87569.1"/>
    <property type="molecule type" value="Genomic_DNA"/>
</dbReference>